<keyword evidence="3" id="KW-1185">Reference proteome</keyword>
<evidence type="ECO:0000313" key="3">
    <source>
        <dbReference type="Proteomes" id="UP000320338"/>
    </source>
</evidence>
<comment type="caution">
    <text evidence="2">The sequence shown here is derived from an EMBL/GenBank/DDBJ whole genome shotgun (WGS) entry which is preliminary data.</text>
</comment>
<dbReference type="Proteomes" id="UP000320338">
    <property type="component" value="Unassembled WGS sequence"/>
</dbReference>
<feature type="compositionally biased region" description="Basic and acidic residues" evidence="1">
    <location>
        <begin position="1"/>
        <end position="14"/>
    </location>
</feature>
<proteinExistence type="predicted"/>
<gene>
    <name evidence="2" type="ORF">PHY01_49600</name>
</gene>
<evidence type="ECO:0000313" key="2">
    <source>
        <dbReference type="EMBL" id="GEC22677.1"/>
    </source>
</evidence>
<protein>
    <submittedName>
        <fullName evidence="2">Uncharacterized protein</fullName>
    </submittedName>
</protein>
<name>A0A4Y3WUW4_9PSEU</name>
<feature type="region of interest" description="Disordered" evidence="1">
    <location>
        <begin position="1"/>
        <end position="27"/>
    </location>
</feature>
<organism evidence="2 3">
    <name type="scientific">Pseudonocardia hydrocarbonoxydans</name>
    <dbReference type="NCBI Taxonomy" id="76726"/>
    <lineage>
        <taxon>Bacteria</taxon>
        <taxon>Bacillati</taxon>
        <taxon>Actinomycetota</taxon>
        <taxon>Actinomycetes</taxon>
        <taxon>Pseudonocardiales</taxon>
        <taxon>Pseudonocardiaceae</taxon>
        <taxon>Pseudonocardia</taxon>
    </lineage>
</organism>
<reference evidence="2 3" key="1">
    <citation type="submission" date="2019-06" db="EMBL/GenBank/DDBJ databases">
        <title>Whole genome shotgun sequence of Pseudonocardia hydrocarbonoxydans NBRC 14498.</title>
        <authorList>
            <person name="Hosoyama A."/>
            <person name="Uohara A."/>
            <person name="Ohji S."/>
            <person name="Ichikawa N."/>
        </authorList>
    </citation>
    <scope>NUCLEOTIDE SEQUENCE [LARGE SCALE GENOMIC DNA]</scope>
    <source>
        <strain evidence="2 3">NBRC 14498</strain>
    </source>
</reference>
<dbReference type="EMBL" id="BJNG01000052">
    <property type="protein sequence ID" value="GEC22677.1"/>
    <property type="molecule type" value="Genomic_DNA"/>
</dbReference>
<dbReference type="AlphaFoldDB" id="A0A4Y3WUW4"/>
<evidence type="ECO:0000256" key="1">
    <source>
        <dbReference type="SAM" id="MobiDB-lite"/>
    </source>
</evidence>
<dbReference type="RefSeq" id="WP_141282382.1">
    <property type="nucleotide sequence ID" value="NZ_BAAARZ010000056.1"/>
</dbReference>
<accession>A0A4Y3WUW4</accession>
<feature type="region of interest" description="Disordered" evidence="1">
    <location>
        <begin position="74"/>
        <end position="94"/>
    </location>
</feature>
<sequence>MTDRDHRAGDHTAEGRCTSGVAPQDAQQLRPWTAQGATIDTAHLRICVGEDREEDERREQLARWHTDDARDVDARCDGDDGPEWIVCDDGPGLP</sequence>